<gene>
    <name evidence="2" type="ORF">K437DRAFT_47020</name>
</gene>
<dbReference type="EMBL" id="JMSN01000150">
    <property type="protein sequence ID" value="KDN37035.1"/>
    <property type="molecule type" value="Genomic_DNA"/>
</dbReference>
<protein>
    <submittedName>
        <fullName evidence="2">Uncharacterized protein</fullName>
    </submittedName>
</protein>
<evidence type="ECO:0000313" key="2">
    <source>
        <dbReference type="EMBL" id="KDN37035.1"/>
    </source>
</evidence>
<dbReference type="GeneID" id="25267512"/>
<feature type="compositionally biased region" description="Low complexity" evidence="1">
    <location>
        <begin position="193"/>
        <end position="208"/>
    </location>
</feature>
<dbReference type="RefSeq" id="XP_013240244.1">
    <property type="nucleotide sequence ID" value="XM_013384790.1"/>
</dbReference>
<comment type="caution">
    <text evidence="2">The sequence shown here is derived from an EMBL/GenBank/DDBJ whole genome shotgun (WGS) entry which is preliminary data.</text>
</comment>
<feature type="compositionally biased region" description="Low complexity" evidence="1">
    <location>
        <begin position="623"/>
        <end position="633"/>
    </location>
</feature>
<feature type="region of interest" description="Disordered" evidence="1">
    <location>
        <begin position="274"/>
        <end position="304"/>
    </location>
</feature>
<sequence length="639" mass="64471">MASAGADAPPSELGERRKLHHALPVSLNTSMSGSIASVSSSSSAGALSSSPSSGGYKFPPHSQGQGHGAYGNYFQSGSVDDALVGASGAVTMQLAHPPPGQGQGLPTSFLPHVASSPAGMPNFQLYCERSRASSSGSYASFHTSASATFSISGGGSSRMTGNVSGSGVPVTATPTSIEGIDPSTFPIPPPPSGSIAGSRRGSAASAAGGSVGHQLLAHSQSHSSSSHQRPFASAAALASSASTEAINTSSSTLPYPSTFPSPFAGFPTPASAFASPSSYSSTTTTTNMSSPTNTTAPSSTRYSNSTRASTWTFRSQNSALSVSAHCSPAAGTAPEAAAVAPDAPGSAFLQTGGAGEWNEAHARGAQQRGHGLEGAEYSIAHGLGITSDAPTSHRLRTDTAGSVDDPAVGAIATAGARDEAVVAISASLSHHRLPSWTGRMSNVSPLVLPGMKEHVHEHSDAKGAGNALPNATPAFSPLMASTSLPESASPPRCAVPATRPTQSTVSGPAQWPRPQLLRAKTEDEMMHPLHLQPQSQAQAQHHPAIPARRDSRAAAAAEGGVRSHSTNSTPACSRKESVTVAARVAVPSTGGAAWDQERPFADAAALSAAPVRKSSLRRGSGKQAQDTSTTAADAIEHQE</sequence>
<feature type="region of interest" description="Disordered" evidence="1">
    <location>
        <begin position="1"/>
        <end position="72"/>
    </location>
</feature>
<evidence type="ECO:0000313" key="3">
    <source>
        <dbReference type="Proteomes" id="UP000027361"/>
    </source>
</evidence>
<feature type="region of interest" description="Disordered" evidence="1">
    <location>
        <begin position="533"/>
        <end position="576"/>
    </location>
</feature>
<organism evidence="2 3">
    <name type="scientific">Tilletiaria anomala (strain ATCC 24038 / CBS 436.72 / UBC 951)</name>
    <dbReference type="NCBI Taxonomy" id="1037660"/>
    <lineage>
        <taxon>Eukaryota</taxon>
        <taxon>Fungi</taxon>
        <taxon>Dikarya</taxon>
        <taxon>Basidiomycota</taxon>
        <taxon>Ustilaginomycotina</taxon>
        <taxon>Exobasidiomycetes</taxon>
        <taxon>Georgefischeriales</taxon>
        <taxon>Tilletiariaceae</taxon>
        <taxon>Tilletiaria</taxon>
    </lineage>
</organism>
<feature type="region of interest" description="Disordered" evidence="1">
    <location>
        <begin position="178"/>
        <end position="210"/>
    </location>
</feature>
<feature type="compositionally biased region" description="Low complexity" evidence="1">
    <location>
        <begin position="274"/>
        <end position="300"/>
    </location>
</feature>
<feature type="compositionally biased region" description="Low complexity" evidence="1">
    <location>
        <begin position="533"/>
        <end position="546"/>
    </location>
</feature>
<dbReference type="InParanoid" id="A0A066VEL7"/>
<feature type="region of interest" description="Disordered" evidence="1">
    <location>
        <begin position="455"/>
        <end position="513"/>
    </location>
</feature>
<accession>A0A066VEL7</accession>
<dbReference type="Proteomes" id="UP000027361">
    <property type="component" value="Unassembled WGS sequence"/>
</dbReference>
<proteinExistence type="predicted"/>
<evidence type="ECO:0000256" key="1">
    <source>
        <dbReference type="SAM" id="MobiDB-lite"/>
    </source>
</evidence>
<keyword evidence="3" id="KW-1185">Reference proteome</keyword>
<dbReference type="HOGENOM" id="CLU_428726_0_0_1"/>
<dbReference type="AlphaFoldDB" id="A0A066VEL7"/>
<reference evidence="2 3" key="1">
    <citation type="submission" date="2014-05" db="EMBL/GenBank/DDBJ databases">
        <title>Draft genome sequence of a rare smut relative, Tilletiaria anomala UBC 951.</title>
        <authorList>
            <consortium name="DOE Joint Genome Institute"/>
            <person name="Toome M."/>
            <person name="Kuo A."/>
            <person name="Henrissat B."/>
            <person name="Lipzen A."/>
            <person name="Tritt A."/>
            <person name="Yoshinaga Y."/>
            <person name="Zane M."/>
            <person name="Barry K."/>
            <person name="Grigoriev I.V."/>
            <person name="Spatafora J.W."/>
            <person name="Aimea M.C."/>
        </authorList>
    </citation>
    <scope>NUCLEOTIDE SEQUENCE [LARGE SCALE GENOMIC DNA]</scope>
    <source>
        <strain evidence="2 3">UBC 951</strain>
    </source>
</reference>
<feature type="non-terminal residue" evidence="2">
    <location>
        <position position="639"/>
    </location>
</feature>
<feature type="region of interest" description="Disordered" evidence="1">
    <location>
        <begin position="606"/>
        <end position="639"/>
    </location>
</feature>
<feature type="compositionally biased region" description="Low complexity" evidence="1">
    <location>
        <begin position="30"/>
        <end position="55"/>
    </location>
</feature>
<name>A0A066VEL7_TILAU</name>